<evidence type="ECO:0000256" key="6">
    <source>
        <dbReference type="ARBA" id="ARBA00022801"/>
    </source>
</evidence>
<dbReference type="PROSITE" id="PS00501">
    <property type="entry name" value="SPASE_I_1"/>
    <property type="match status" value="1"/>
</dbReference>
<dbReference type="InterPro" id="IPR000223">
    <property type="entry name" value="Pept_S26A_signal_pept_1"/>
</dbReference>
<dbReference type="RefSeq" id="WP_344298339.1">
    <property type="nucleotide sequence ID" value="NZ_BAAAQW010000003.1"/>
</dbReference>
<name>A0ABP5NDM0_9MICC</name>
<organism evidence="10 11">
    <name type="scientific">Sinomonas flava</name>
    <dbReference type="NCBI Taxonomy" id="496857"/>
    <lineage>
        <taxon>Bacteria</taxon>
        <taxon>Bacillati</taxon>
        <taxon>Actinomycetota</taxon>
        <taxon>Actinomycetes</taxon>
        <taxon>Micrococcales</taxon>
        <taxon>Micrococcaceae</taxon>
        <taxon>Sinomonas</taxon>
    </lineage>
</organism>
<dbReference type="Gene3D" id="2.10.109.10">
    <property type="entry name" value="Umud Fragment, subunit A"/>
    <property type="match status" value="1"/>
</dbReference>
<dbReference type="PRINTS" id="PR00727">
    <property type="entry name" value="LEADERPTASE"/>
</dbReference>
<feature type="region of interest" description="Disordered" evidence="8">
    <location>
        <begin position="1"/>
        <end position="29"/>
    </location>
</feature>
<evidence type="ECO:0000259" key="9">
    <source>
        <dbReference type="Pfam" id="PF10502"/>
    </source>
</evidence>
<evidence type="ECO:0000256" key="4">
    <source>
        <dbReference type="ARBA" id="ARBA00013208"/>
    </source>
</evidence>
<feature type="transmembrane region" description="Helical" evidence="7">
    <location>
        <begin position="43"/>
        <end position="62"/>
    </location>
</feature>
<keyword evidence="5 7" id="KW-0645">Protease</keyword>
<dbReference type="Pfam" id="PF10502">
    <property type="entry name" value="Peptidase_S26"/>
    <property type="match status" value="1"/>
</dbReference>
<keyword evidence="6 7" id="KW-0378">Hydrolase</keyword>
<dbReference type="InterPro" id="IPR019533">
    <property type="entry name" value="Peptidase_S26"/>
</dbReference>
<dbReference type="Proteomes" id="UP001500432">
    <property type="component" value="Unassembled WGS sequence"/>
</dbReference>
<feature type="compositionally biased region" description="Low complexity" evidence="8">
    <location>
        <begin position="1"/>
        <end position="18"/>
    </location>
</feature>
<evidence type="ECO:0000256" key="7">
    <source>
        <dbReference type="RuleBase" id="RU362042"/>
    </source>
</evidence>
<dbReference type="SUPFAM" id="SSF51306">
    <property type="entry name" value="LexA/Signal peptidase"/>
    <property type="match status" value="1"/>
</dbReference>
<dbReference type="PROSITE" id="PS00761">
    <property type="entry name" value="SPASE_I_3"/>
    <property type="match status" value="1"/>
</dbReference>
<keyword evidence="11" id="KW-1185">Reference proteome</keyword>
<keyword evidence="7" id="KW-0472">Membrane</keyword>
<dbReference type="PANTHER" id="PTHR43390">
    <property type="entry name" value="SIGNAL PEPTIDASE I"/>
    <property type="match status" value="1"/>
</dbReference>
<dbReference type="InterPro" id="IPR019758">
    <property type="entry name" value="Pept_S26A_signal_pept_1_CS"/>
</dbReference>
<dbReference type="EMBL" id="BAAAQW010000003">
    <property type="protein sequence ID" value="GAA2197654.1"/>
    <property type="molecule type" value="Genomic_DNA"/>
</dbReference>
<evidence type="ECO:0000256" key="2">
    <source>
        <dbReference type="ARBA" id="ARBA00004401"/>
    </source>
</evidence>
<evidence type="ECO:0000313" key="10">
    <source>
        <dbReference type="EMBL" id="GAA2197654.1"/>
    </source>
</evidence>
<gene>
    <name evidence="10" type="primary">lepB_1</name>
    <name evidence="10" type="ORF">GCM10009849_07310</name>
</gene>
<keyword evidence="7" id="KW-0812">Transmembrane</keyword>
<evidence type="ECO:0000256" key="5">
    <source>
        <dbReference type="ARBA" id="ARBA00022670"/>
    </source>
</evidence>
<evidence type="ECO:0000256" key="1">
    <source>
        <dbReference type="ARBA" id="ARBA00000677"/>
    </source>
</evidence>
<evidence type="ECO:0000313" key="11">
    <source>
        <dbReference type="Proteomes" id="UP001500432"/>
    </source>
</evidence>
<proteinExistence type="inferred from homology"/>
<feature type="domain" description="Peptidase S26" evidence="9">
    <location>
        <begin position="42"/>
        <end position="231"/>
    </location>
</feature>
<dbReference type="NCBIfam" id="TIGR02227">
    <property type="entry name" value="sigpep_I_bact"/>
    <property type="match status" value="1"/>
</dbReference>
<dbReference type="CDD" id="cd06530">
    <property type="entry name" value="S26_SPase_I"/>
    <property type="match status" value="1"/>
</dbReference>
<comment type="subcellular location">
    <subcellularLocation>
        <location evidence="2">Cell membrane</location>
        <topology evidence="2">Single-pass type II membrane protein</topology>
    </subcellularLocation>
    <subcellularLocation>
        <location evidence="7">Membrane</location>
        <topology evidence="7">Single-pass type II membrane protein</topology>
    </subcellularLocation>
</comment>
<dbReference type="InterPro" id="IPR036286">
    <property type="entry name" value="LexA/Signal_pep-like_sf"/>
</dbReference>
<reference evidence="11" key="1">
    <citation type="journal article" date="2019" name="Int. J. Syst. Evol. Microbiol.">
        <title>The Global Catalogue of Microorganisms (GCM) 10K type strain sequencing project: providing services to taxonomists for standard genome sequencing and annotation.</title>
        <authorList>
            <consortium name="The Broad Institute Genomics Platform"/>
            <consortium name="The Broad Institute Genome Sequencing Center for Infectious Disease"/>
            <person name="Wu L."/>
            <person name="Ma J."/>
        </authorList>
    </citation>
    <scope>NUCLEOTIDE SEQUENCE [LARGE SCALE GENOMIC DNA]</scope>
    <source>
        <strain evidence="11">JCM 16034</strain>
    </source>
</reference>
<dbReference type="InterPro" id="IPR019756">
    <property type="entry name" value="Pept_S26A_signal_pept_1_Ser-AS"/>
</dbReference>
<comment type="caution">
    <text evidence="10">The sequence shown here is derived from an EMBL/GenBank/DDBJ whole genome shotgun (WGS) entry which is preliminary data.</text>
</comment>
<evidence type="ECO:0000256" key="3">
    <source>
        <dbReference type="ARBA" id="ARBA00009370"/>
    </source>
</evidence>
<protein>
    <recommendedName>
        <fullName evidence="4 7">Signal peptidase I</fullName>
        <ecNumber evidence="4 7">3.4.21.89</ecNumber>
    </recommendedName>
</protein>
<comment type="catalytic activity">
    <reaction evidence="1 7">
        <text>Cleavage of hydrophobic, N-terminal signal or leader sequences from secreted and periplasmic proteins.</text>
        <dbReference type="EC" id="3.4.21.89"/>
    </reaction>
</comment>
<dbReference type="PANTHER" id="PTHR43390:SF1">
    <property type="entry name" value="CHLOROPLAST PROCESSING PEPTIDASE"/>
    <property type="match status" value="1"/>
</dbReference>
<evidence type="ECO:0000256" key="8">
    <source>
        <dbReference type="SAM" id="MobiDB-lite"/>
    </source>
</evidence>
<comment type="similarity">
    <text evidence="3 7">Belongs to the peptidase S26 family.</text>
</comment>
<dbReference type="EC" id="3.4.21.89" evidence="4 7"/>
<sequence>MTSTPGTGPDAAGTGAEPHGSDGRPAKPAKRARGGLLGWLREIGIILAVSIVLSFIIKTFLFKAFYIPSESMVPTLEENDRIFVNLMIPRNAALQRGDVVVFKDTKGWLPSLPPSTPNPVTEALEFVGLLPDTSQQHLIKRVIGLPGDHVVCCDASQHITVNGAPLTEPYVNPAETPRPMPFDVTVPQGTIWVMGDNRNHSSDSRFHDAAQPGSGFISLDDVEGKASVIAWPLNRIQVLDNYPGTFSAVPSPR</sequence>
<keyword evidence="7" id="KW-1133">Transmembrane helix</keyword>
<accession>A0ABP5NDM0</accession>